<comment type="caution">
    <text evidence="2">The sequence shown here is derived from an EMBL/GenBank/DDBJ whole genome shotgun (WGS) entry which is preliminary data.</text>
</comment>
<reference evidence="2 3" key="1">
    <citation type="submission" date="2019-08" db="EMBL/GenBank/DDBJ databases">
        <title>In-depth cultivation of the pig gut microbiome towards novel bacterial diversity and tailored functional studies.</title>
        <authorList>
            <person name="Wylensek D."/>
            <person name="Hitch T.C.A."/>
            <person name="Clavel T."/>
        </authorList>
    </citation>
    <scope>NUCLEOTIDE SEQUENCE [LARGE SCALE GENOMIC DNA]</scope>
    <source>
        <strain evidence="2 3">BBE-744-WT-12</strain>
    </source>
</reference>
<evidence type="ECO:0000256" key="1">
    <source>
        <dbReference type="SAM" id="Phobius"/>
    </source>
</evidence>
<feature type="transmembrane region" description="Helical" evidence="1">
    <location>
        <begin position="184"/>
        <end position="213"/>
    </location>
</feature>
<keyword evidence="3" id="KW-1185">Reference proteome</keyword>
<dbReference type="AlphaFoldDB" id="A0A844FYK8"/>
<organism evidence="2 3">
    <name type="scientific">Victivallis lenta</name>
    <dbReference type="NCBI Taxonomy" id="2606640"/>
    <lineage>
        <taxon>Bacteria</taxon>
        <taxon>Pseudomonadati</taxon>
        <taxon>Lentisphaerota</taxon>
        <taxon>Lentisphaeria</taxon>
        <taxon>Victivallales</taxon>
        <taxon>Victivallaceae</taxon>
        <taxon>Victivallis</taxon>
    </lineage>
</organism>
<feature type="transmembrane region" description="Helical" evidence="1">
    <location>
        <begin position="68"/>
        <end position="89"/>
    </location>
</feature>
<feature type="transmembrane region" description="Helical" evidence="1">
    <location>
        <begin position="136"/>
        <end position="163"/>
    </location>
</feature>
<feature type="transmembrane region" description="Helical" evidence="1">
    <location>
        <begin position="219"/>
        <end position="242"/>
    </location>
</feature>
<dbReference type="RefSeq" id="WP_154417057.1">
    <property type="nucleotide sequence ID" value="NZ_VUNS01000003.1"/>
</dbReference>
<evidence type="ECO:0000313" key="3">
    <source>
        <dbReference type="Proteomes" id="UP000435649"/>
    </source>
</evidence>
<name>A0A844FYK8_9BACT</name>
<feature type="transmembrane region" description="Helical" evidence="1">
    <location>
        <begin position="27"/>
        <end position="48"/>
    </location>
</feature>
<proteinExistence type="predicted"/>
<sequence>MANQVAFGAQLTESWKQIRRNRKLPNFMVILILIGLVFMVPCLVWGLVEARAHSGGGAPPRPPAVFMLYNGLLGLLYQPLIIGYFREFFCPSPASYSRPFRTGFARWRQVLCLLPLYVLYSIIWVVYSLLPPLLQLLFWLPFMVLMLAFGIYWQFLLSAAAAGEPDQPFSELYSRGGRAFCYGWWRMLVVFLILIGVSLVFGIPLILLTLMFAFGVPPIVPLILIIIWICVSIVVSVYIYTYMMACSARFFRDALGMPSDPDEQPGTEPEITQ</sequence>
<keyword evidence="1" id="KW-0812">Transmembrane</keyword>
<protein>
    <submittedName>
        <fullName evidence="2">Uncharacterized protein</fullName>
    </submittedName>
</protein>
<evidence type="ECO:0000313" key="2">
    <source>
        <dbReference type="EMBL" id="MST96186.1"/>
    </source>
</evidence>
<keyword evidence="1" id="KW-0472">Membrane</keyword>
<accession>A0A844FYK8</accession>
<keyword evidence="1" id="KW-1133">Transmembrane helix</keyword>
<dbReference type="Proteomes" id="UP000435649">
    <property type="component" value="Unassembled WGS sequence"/>
</dbReference>
<feature type="transmembrane region" description="Helical" evidence="1">
    <location>
        <begin position="110"/>
        <end position="130"/>
    </location>
</feature>
<gene>
    <name evidence="2" type="ORF">FYJ85_03890</name>
</gene>
<dbReference type="EMBL" id="VUNS01000003">
    <property type="protein sequence ID" value="MST96186.1"/>
    <property type="molecule type" value="Genomic_DNA"/>
</dbReference>